<dbReference type="Pfam" id="PF12796">
    <property type="entry name" value="Ank_2"/>
    <property type="match status" value="1"/>
</dbReference>
<feature type="repeat" description="RCC1" evidence="2">
    <location>
        <begin position="392"/>
        <end position="451"/>
    </location>
</feature>
<dbReference type="SMART" id="SM00248">
    <property type="entry name" value="ANK"/>
    <property type="match status" value="2"/>
</dbReference>
<dbReference type="PROSITE" id="PS50097">
    <property type="entry name" value="BTB"/>
    <property type="match status" value="1"/>
</dbReference>
<feature type="region of interest" description="Disordered" evidence="3">
    <location>
        <begin position="1305"/>
        <end position="1447"/>
    </location>
</feature>
<dbReference type="InterPro" id="IPR000210">
    <property type="entry name" value="BTB/POZ_dom"/>
</dbReference>
<feature type="region of interest" description="Disordered" evidence="3">
    <location>
        <begin position="37"/>
        <end position="71"/>
    </location>
</feature>
<comment type="caution">
    <text evidence="5">The sequence shown here is derived from an EMBL/GenBank/DDBJ whole genome shotgun (WGS) entry which is preliminary data.</text>
</comment>
<dbReference type="InterPro" id="IPR009091">
    <property type="entry name" value="RCC1/BLIP-II"/>
</dbReference>
<dbReference type="PRINTS" id="PR00633">
    <property type="entry name" value="RCCNDNSATION"/>
</dbReference>
<dbReference type="SUPFAM" id="SSF48403">
    <property type="entry name" value="Ankyrin repeat"/>
    <property type="match status" value="1"/>
</dbReference>
<dbReference type="InterPro" id="IPR036770">
    <property type="entry name" value="Ankyrin_rpt-contain_sf"/>
</dbReference>
<evidence type="ECO:0000313" key="6">
    <source>
        <dbReference type="Proteomes" id="UP001358417"/>
    </source>
</evidence>
<feature type="compositionally biased region" description="Acidic residues" evidence="3">
    <location>
        <begin position="1184"/>
        <end position="1196"/>
    </location>
</feature>
<dbReference type="InterPro" id="IPR011333">
    <property type="entry name" value="SKP1/BTB/POZ_sf"/>
</dbReference>
<evidence type="ECO:0000259" key="4">
    <source>
        <dbReference type="PROSITE" id="PS50097"/>
    </source>
</evidence>
<evidence type="ECO:0000313" key="5">
    <source>
        <dbReference type="EMBL" id="KAK5056859.1"/>
    </source>
</evidence>
<dbReference type="Gene3D" id="3.30.710.10">
    <property type="entry name" value="Potassium Channel Kv1.1, Chain A"/>
    <property type="match status" value="2"/>
</dbReference>
<feature type="region of interest" description="Disordered" evidence="3">
    <location>
        <begin position="1149"/>
        <end position="1254"/>
    </location>
</feature>
<reference evidence="5 6" key="1">
    <citation type="submission" date="2023-08" db="EMBL/GenBank/DDBJ databases">
        <title>Black Yeasts Isolated from many extreme environments.</title>
        <authorList>
            <person name="Coleine C."/>
            <person name="Stajich J.E."/>
            <person name="Selbmann L."/>
        </authorList>
    </citation>
    <scope>NUCLEOTIDE SEQUENCE [LARGE SCALE GENOMIC DNA]</scope>
    <source>
        <strain evidence="5 6">CCFEE 5792</strain>
    </source>
</reference>
<dbReference type="InterPro" id="IPR002110">
    <property type="entry name" value="Ankyrin_rpt"/>
</dbReference>
<gene>
    <name evidence="5" type="ORF">LTR84_012391</name>
</gene>
<keyword evidence="6" id="KW-1185">Reference proteome</keyword>
<dbReference type="PROSITE" id="PS50012">
    <property type="entry name" value="RCC1_3"/>
    <property type="match status" value="1"/>
</dbReference>
<feature type="domain" description="BTB" evidence="4">
    <location>
        <begin position="904"/>
        <end position="979"/>
    </location>
</feature>
<dbReference type="InterPro" id="IPR051625">
    <property type="entry name" value="Signaling_Regulatory_Domain"/>
</dbReference>
<sequence>MSHNLWRFLFEDDVDSFRHYLANATFSAAPRSTAASQHGTSLRIGSPGNLASSPRTPLKLRKSSGHITTSGGSAKNASVVLTRAELNAKDSLGRTILHHAVSSRSDNALAFVIALLEVPFLDLYSQDAESGWTALHRALYNGNIAIAHALMARDIQVATDYSASYANAGGLVKIKDHEGHSPFEVFGLTIAPRILERNSTSLPSAAYDDESVNDVDLNGDDEVLTLRQHSQPFIDLSGDEALAFGSNKNLSLGLGDEDDRHFPERIQLTRPDHLLERLLEDHIAMREKNGAIEGIASSTAHVGDHRELPAIVRYRPITIKNVVMAKLHTAVLTTDPVSNLYVCGFGSGGRLGTGDENTCFTYRCIQGGGLAKRHISTVALGQDHSIAVCSQGEVYTWGSNRYGQLGYALPEVAKNEIPTQLLPRQLYGYIKKESIIGAAASAIHSVLYSSNALYTFGKNEGQLGLMDADARSLETQVTPRRIGASLIYTPIQSVSAIDRATIVLLDNHDVIVFTHYGYTRVPFPLETFTNYYMAEHMSLRYNLEMNYIKQVTGGGNTICAMSSYGEVYTIEVPRVSEAVPSGTSTTNPTKARNALPQPSRLWSIRKAHMSATDVAVGQDGSIILCTASGSVWRKEKRANIKAVRDKGARSGRPKDYKFVRIPQLMRATAVRSNAFGAFVAVTKDCTVTREQIVPNPPSLWADLLPLLPFVKYGAPSADSTSINDPATISRSIIANSEAEADIANICKSFEPLSNSQYDLWISSTVTEVRIPVHSFLLKARSQVIRTALTEFQETYYYSIPDVMAIEYGQDGDVQLTFQGADFLTLVDFVFYLYTDNVIDVWHYTSRALQSAARYRSVRLELMKIANQLELQYLERAVRVMVDPVPCLHKDMELAILDTDFYSDADVVVELADDAELPAHSSLLCIRCPFFNGLFNGRAGGRWVASRRHEAGENEEAIKVDLTHIDERIFSLLLRHLYADTGVELFDHITTSSLDEFIDILIELMSAANELMLDRLTQLCQQVIGEYVTIRNVCSLVNVIAECSVDSFKRAALEFICLNLEIMLELRLLDELDEELFDELSDVARANQLAFLPFARSGRDEEMLLDQYPDLYEQIEASKQRRIDSMRLRSRLTEDEDRFANSKFRIGSIERSASSPLTRSHLPTPVDASPDVTPSPSPAIVAMDGSDDLPFDMDDDNSGMLPASASGLQDPSTPRESSQRQNSYNLGGDRDRHSRAPPRPKSVTGGNTCQSDVLYPESPESVTIRPTTLTHSAAAWQSTSSNMQKIDLKNIMEQDSASRISNLTEQMQKLSTSSKSAAKMSQKERKRQQQQQLKEQEPANPPTAPVRDSTGSVSSPSPWQAVAKPNKPKVPPVSRAISGGPDTVTPVPVKSSMTAQQPVVPPTPGQAASGKVPARGLALGSPKLPSKASAPQIQSIRHSPVISRMSSSIDARTSMADILAQQQTEKTAIKEAVAKKSLQEIQQEQEFQEWWDNESRRVQDEEAQVTATSSRPGKGSPRGQGGNRRGGKHRAAKTAAVNPDNTTSNSPKIGEPSSRGGSRGQRSNDRAKSRGQAGTQHRGARRP</sequence>
<dbReference type="Gene3D" id="1.25.40.20">
    <property type="entry name" value="Ankyrin repeat-containing domain"/>
    <property type="match status" value="1"/>
</dbReference>
<dbReference type="EMBL" id="JAVRRD010000007">
    <property type="protein sequence ID" value="KAK5056859.1"/>
    <property type="molecule type" value="Genomic_DNA"/>
</dbReference>
<protein>
    <recommendedName>
        <fullName evidence="4">BTB domain-containing protein</fullName>
    </recommendedName>
</protein>
<dbReference type="Pfam" id="PF13540">
    <property type="entry name" value="RCC1_2"/>
    <property type="match status" value="1"/>
</dbReference>
<dbReference type="PANTHER" id="PTHR22872:SF2">
    <property type="entry name" value="INHIBITOR OF BRUTON TYROSINE KINASE"/>
    <property type="match status" value="1"/>
</dbReference>
<evidence type="ECO:0000256" key="2">
    <source>
        <dbReference type="PROSITE-ProRule" id="PRU00235"/>
    </source>
</evidence>
<dbReference type="SUPFAM" id="SSF50985">
    <property type="entry name" value="RCC1/BLIP-II"/>
    <property type="match status" value="1"/>
</dbReference>
<dbReference type="PANTHER" id="PTHR22872">
    <property type="entry name" value="BTK-BINDING PROTEIN-RELATED"/>
    <property type="match status" value="1"/>
</dbReference>
<accession>A0AAV9NG31</accession>
<feature type="compositionally biased region" description="Polar residues" evidence="3">
    <location>
        <begin position="1205"/>
        <end position="1224"/>
    </location>
</feature>
<dbReference type="GeneID" id="89980538"/>
<dbReference type="SUPFAM" id="SSF54695">
    <property type="entry name" value="POZ domain"/>
    <property type="match status" value="1"/>
</dbReference>
<dbReference type="Proteomes" id="UP001358417">
    <property type="component" value="Unassembled WGS sequence"/>
</dbReference>
<evidence type="ECO:0000256" key="3">
    <source>
        <dbReference type="SAM" id="MobiDB-lite"/>
    </source>
</evidence>
<organism evidence="5 6">
    <name type="scientific">Exophiala bonariae</name>
    <dbReference type="NCBI Taxonomy" id="1690606"/>
    <lineage>
        <taxon>Eukaryota</taxon>
        <taxon>Fungi</taxon>
        <taxon>Dikarya</taxon>
        <taxon>Ascomycota</taxon>
        <taxon>Pezizomycotina</taxon>
        <taxon>Eurotiomycetes</taxon>
        <taxon>Chaetothyriomycetidae</taxon>
        <taxon>Chaetothyriales</taxon>
        <taxon>Herpotrichiellaceae</taxon>
        <taxon>Exophiala</taxon>
    </lineage>
</organism>
<feature type="region of interest" description="Disordered" evidence="3">
    <location>
        <begin position="1487"/>
        <end position="1582"/>
    </location>
</feature>
<dbReference type="Gene3D" id="2.130.10.30">
    <property type="entry name" value="Regulator of chromosome condensation 1/beta-lactamase-inhibitor protein II"/>
    <property type="match status" value="1"/>
</dbReference>
<feature type="compositionally biased region" description="Polar residues" evidence="3">
    <location>
        <begin position="1348"/>
        <end position="1357"/>
    </location>
</feature>
<proteinExistence type="predicted"/>
<evidence type="ECO:0000256" key="1">
    <source>
        <dbReference type="ARBA" id="ARBA00022737"/>
    </source>
</evidence>
<dbReference type="RefSeq" id="XP_064708575.1">
    <property type="nucleotide sequence ID" value="XM_064855915.1"/>
</dbReference>
<name>A0AAV9NG31_9EURO</name>
<feature type="compositionally biased region" description="Polar residues" evidence="3">
    <location>
        <begin position="1305"/>
        <end position="1315"/>
    </location>
</feature>
<dbReference type="CDD" id="cd18186">
    <property type="entry name" value="BTB_POZ_ZBTB_KLHL-like"/>
    <property type="match status" value="1"/>
</dbReference>
<keyword evidence="1" id="KW-0677">Repeat</keyword>
<dbReference type="Pfam" id="PF00651">
    <property type="entry name" value="BTB"/>
    <property type="match status" value="1"/>
</dbReference>
<dbReference type="SMART" id="SM00225">
    <property type="entry name" value="BTB"/>
    <property type="match status" value="1"/>
</dbReference>
<dbReference type="InterPro" id="IPR000408">
    <property type="entry name" value="Reg_chr_condens"/>
</dbReference>